<feature type="region of interest" description="Disordered" evidence="1">
    <location>
        <begin position="224"/>
        <end position="471"/>
    </location>
</feature>
<name>A0A8H7PU99_MORIS</name>
<proteinExistence type="predicted"/>
<organism evidence="3 4">
    <name type="scientific">Mortierella isabellina</name>
    <name type="common">Filamentous fungus</name>
    <name type="synonym">Umbelopsis isabellina</name>
    <dbReference type="NCBI Taxonomy" id="91625"/>
    <lineage>
        <taxon>Eukaryota</taxon>
        <taxon>Fungi</taxon>
        <taxon>Fungi incertae sedis</taxon>
        <taxon>Mucoromycota</taxon>
        <taxon>Mucoromycotina</taxon>
        <taxon>Umbelopsidomycetes</taxon>
        <taxon>Umbelopsidales</taxon>
        <taxon>Umbelopsidaceae</taxon>
        <taxon>Umbelopsis</taxon>
    </lineage>
</organism>
<evidence type="ECO:0000256" key="2">
    <source>
        <dbReference type="SAM" id="SignalP"/>
    </source>
</evidence>
<feature type="non-terminal residue" evidence="3">
    <location>
        <position position="1"/>
    </location>
</feature>
<keyword evidence="4" id="KW-1185">Reference proteome</keyword>
<evidence type="ECO:0000256" key="1">
    <source>
        <dbReference type="SAM" id="MobiDB-lite"/>
    </source>
</evidence>
<evidence type="ECO:0000313" key="3">
    <source>
        <dbReference type="EMBL" id="KAG2180221.1"/>
    </source>
</evidence>
<feature type="compositionally biased region" description="Basic and acidic residues" evidence="1">
    <location>
        <begin position="405"/>
        <end position="425"/>
    </location>
</feature>
<feature type="signal peptide" evidence="2">
    <location>
        <begin position="1"/>
        <end position="20"/>
    </location>
</feature>
<feature type="compositionally biased region" description="Basic and acidic residues" evidence="1">
    <location>
        <begin position="251"/>
        <end position="266"/>
    </location>
</feature>
<accession>A0A8H7PU99</accession>
<feature type="compositionally biased region" description="Low complexity" evidence="1">
    <location>
        <begin position="233"/>
        <end position="250"/>
    </location>
</feature>
<feature type="chain" id="PRO_5034426332" evidence="2">
    <location>
        <begin position="21"/>
        <end position="471"/>
    </location>
</feature>
<dbReference type="CDD" id="cd22785">
    <property type="entry name" value="DPBB_MltA-like"/>
    <property type="match status" value="1"/>
</dbReference>
<dbReference type="OrthoDB" id="5985073at2759"/>
<protein>
    <submittedName>
        <fullName evidence="3">Uncharacterized protein</fullName>
    </submittedName>
</protein>
<feature type="compositionally biased region" description="Basic and acidic residues" evidence="1">
    <location>
        <begin position="326"/>
        <end position="340"/>
    </location>
</feature>
<reference evidence="3" key="1">
    <citation type="submission" date="2020-12" db="EMBL/GenBank/DDBJ databases">
        <title>Metabolic potential, ecology and presence of endohyphal bacteria is reflected in genomic diversity of Mucoromycotina.</title>
        <authorList>
            <person name="Muszewska A."/>
            <person name="Okrasinska A."/>
            <person name="Steczkiewicz K."/>
            <person name="Drgas O."/>
            <person name="Orlowska M."/>
            <person name="Perlinska-Lenart U."/>
            <person name="Aleksandrzak-Piekarczyk T."/>
            <person name="Szatraj K."/>
            <person name="Zielenkiewicz U."/>
            <person name="Pilsyk S."/>
            <person name="Malc E."/>
            <person name="Mieczkowski P."/>
            <person name="Kruszewska J.S."/>
            <person name="Biernat P."/>
            <person name="Pawlowska J."/>
        </authorList>
    </citation>
    <scope>NUCLEOTIDE SEQUENCE</scope>
    <source>
        <strain evidence="3">WA0000067209</strain>
    </source>
</reference>
<dbReference type="AlphaFoldDB" id="A0A8H7PU99"/>
<feature type="compositionally biased region" description="Basic and acidic residues" evidence="1">
    <location>
        <begin position="444"/>
        <end position="471"/>
    </location>
</feature>
<feature type="compositionally biased region" description="Polar residues" evidence="1">
    <location>
        <begin position="352"/>
        <end position="364"/>
    </location>
</feature>
<feature type="compositionally biased region" description="Basic and acidic residues" evidence="1">
    <location>
        <begin position="384"/>
        <end position="394"/>
    </location>
</feature>
<dbReference type="Proteomes" id="UP000654370">
    <property type="component" value="Unassembled WGS sequence"/>
</dbReference>
<sequence>MKCIVIVWAVAASFGLLCNAAPLEKRGIKSCYTGGKAAFTQYWVPKEGTKDMLNDGKIVTLTGSKSKSLKTPGGKVLAKVSKVTYEKCQMEGTCLLSNGELINLDSGENTFEKVNTQEHPYGLGNSDSVSLQPWTSIAANDIKKGTTLYIKEIDGLKLPNGMTHNGCVRVDDESWSFGSCHLDWFVLMYETYAEIANKVGEHVKAEQKNCKILDYVNTNTEKWLKGPGNIKVSGSSTSSSSSSKSSSSGSKDSKDDSSDSSSDSKKSKSTKKSKSHTSKHHKSKHHKSKHHKSKHHKSKHHKRSIASELPGNKKAATNKVYQKIWSKIDPKSSGEYHHQNGGDPSKVHSKGSDQTTPDHCQTQKASSSPASSSSTVNLTTMKTSHHEKGDDHSKNKSTGTQSSGDESHNKDCESQADHSNGDLARKGKHHHKMGGAASEETTSDGDKASGDEPHQDNGGEPDNKKDTASST</sequence>
<evidence type="ECO:0000313" key="4">
    <source>
        <dbReference type="Proteomes" id="UP000654370"/>
    </source>
</evidence>
<feature type="compositionally biased region" description="Low complexity" evidence="1">
    <location>
        <begin position="365"/>
        <end position="374"/>
    </location>
</feature>
<keyword evidence="2" id="KW-0732">Signal</keyword>
<feature type="compositionally biased region" description="Basic residues" evidence="1">
    <location>
        <begin position="267"/>
        <end position="304"/>
    </location>
</feature>
<gene>
    <name evidence="3" type="ORF">INT43_004010</name>
</gene>
<dbReference type="EMBL" id="JAEPQZ010000006">
    <property type="protein sequence ID" value="KAG2180221.1"/>
    <property type="molecule type" value="Genomic_DNA"/>
</dbReference>
<comment type="caution">
    <text evidence="3">The sequence shown here is derived from an EMBL/GenBank/DDBJ whole genome shotgun (WGS) entry which is preliminary data.</text>
</comment>